<dbReference type="RefSeq" id="WP_152769218.1">
    <property type="nucleotide sequence ID" value="NZ_VJZC01000002.1"/>
</dbReference>
<dbReference type="InterPro" id="IPR007048">
    <property type="entry name" value="IraD/Gp25-like"/>
</dbReference>
<dbReference type="Gene3D" id="3.10.450.40">
    <property type="match status" value="1"/>
</dbReference>
<dbReference type="EMBL" id="VJZC01000002">
    <property type="protein sequence ID" value="MPY55733.1"/>
    <property type="molecule type" value="Genomic_DNA"/>
</dbReference>
<organism evidence="2 3">
    <name type="scientific">Streptomyces spongiae</name>
    <dbReference type="NCBI Taxonomy" id="565072"/>
    <lineage>
        <taxon>Bacteria</taxon>
        <taxon>Bacillati</taxon>
        <taxon>Actinomycetota</taxon>
        <taxon>Actinomycetes</taxon>
        <taxon>Kitasatosporales</taxon>
        <taxon>Streptomycetaceae</taxon>
        <taxon>Streptomyces</taxon>
    </lineage>
</organism>
<dbReference type="OrthoDB" id="9802846at2"/>
<protein>
    <submittedName>
        <fullName evidence="2">GPW/gp25 family protein</fullName>
    </submittedName>
</protein>
<dbReference type="Pfam" id="PF04965">
    <property type="entry name" value="GPW_gp25"/>
    <property type="match status" value="1"/>
</dbReference>
<proteinExistence type="predicted"/>
<evidence type="ECO:0000259" key="1">
    <source>
        <dbReference type="Pfam" id="PF04965"/>
    </source>
</evidence>
<gene>
    <name evidence="2" type="ORF">FNH08_00565</name>
</gene>
<evidence type="ECO:0000313" key="3">
    <source>
        <dbReference type="Proteomes" id="UP000400924"/>
    </source>
</evidence>
<dbReference type="AlphaFoldDB" id="A0A5N8X8C8"/>
<feature type="domain" description="IraD/Gp25-like" evidence="1">
    <location>
        <begin position="36"/>
        <end position="124"/>
    </location>
</feature>
<accession>A0A5N8X8C8</accession>
<reference evidence="2 3" key="1">
    <citation type="submission" date="2019-07" db="EMBL/GenBank/DDBJ databases">
        <title>New species of Amycolatopsis and Streptomyces.</title>
        <authorList>
            <person name="Duangmal K."/>
            <person name="Teo W.F.A."/>
            <person name="Lipun K."/>
        </authorList>
    </citation>
    <scope>NUCLEOTIDE SEQUENCE [LARGE SCALE GENOMIC DNA]</scope>
    <source>
        <strain evidence="2 3">NBRC 106415</strain>
    </source>
</reference>
<name>A0A5N8X8C8_9ACTN</name>
<sequence>MSGDYPQVGRGWAFPPTWARPDSDPGSGPVSLVTEEGAEHVAAALVILLRTMPGSRVMRPDFGAGVDRYVFEPRTPDACHRLADDVLRALLLGEPRVIVDSVEAVPSEEADDRVDVHVSYRIDRHRRPNSLVVPFYLVGAR</sequence>
<keyword evidence="3" id="KW-1185">Reference proteome</keyword>
<dbReference type="SUPFAM" id="SSF160719">
    <property type="entry name" value="gpW/gp25-like"/>
    <property type="match status" value="1"/>
</dbReference>
<evidence type="ECO:0000313" key="2">
    <source>
        <dbReference type="EMBL" id="MPY55733.1"/>
    </source>
</evidence>
<comment type="caution">
    <text evidence="2">The sequence shown here is derived from an EMBL/GenBank/DDBJ whole genome shotgun (WGS) entry which is preliminary data.</text>
</comment>
<dbReference type="Proteomes" id="UP000400924">
    <property type="component" value="Unassembled WGS sequence"/>
</dbReference>